<organism evidence="9 10">
    <name type="scientific">Blautia acetigignens</name>
    <dbReference type="NCBI Taxonomy" id="2981783"/>
    <lineage>
        <taxon>Bacteria</taxon>
        <taxon>Bacillati</taxon>
        <taxon>Bacillota</taxon>
        <taxon>Clostridia</taxon>
        <taxon>Lachnospirales</taxon>
        <taxon>Lachnospiraceae</taxon>
        <taxon>Blautia</taxon>
    </lineage>
</organism>
<dbReference type="Gene3D" id="3.40.630.10">
    <property type="entry name" value="Zn peptidases"/>
    <property type="match status" value="1"/>
</dbReference>
<evidence type="ECO:0000313" key="9">
    <source>
        <dbReference type="EMBL" id="MEQ2414537.1"/>
    </source>
</evidence>
<keyword evidence="6" id="KW-0482">Metalloprotease</keyword>
<evidence type="ECO:0000256" key="1">
    <source>
        <dbReference type="ARBA" id="ARBA00001947"/>
    </source>
</evidence>
<dbReference type="PANTHER" id="PTHR11705:SF143">
    <property type="entry name" value="SLL0236 PROTEIN"/>
    <property type="match status" value="1"/>
</dbReference>
<name>A0ABV1CQ71_9FIRM</name>
<evidence type="ECO:0000256" key="5">
    <source>
        <dbReference type="ARBA" id="ARBA00022833"/>
    </source>
</evidence>
<gene>
    <name evidence="9" type="ORF">AAAX94_16115</name>
</gene>
<dbReference type="EMBL" id="JBBNFW010000192">
    <property type="protein sequence ID" value="MEQ2414537.1"/>
    <property type="molecule type" value="Genomic_DNA"/>
</dbReference>
<dbReference type="Pfam" id="PF00246">
    <property type="entry name" value="Peptidase_M14"/>
    <property type="match status" value="1"/>
</dbReference>
<evidence type="ECO:0000256" key="7">
    <source>
        <dbReference type="PROSITE-ProRule" id="PRU01379"/>
    </source>
</evidence>
<evidence type="ECO:0000256" key="2">
    <source>
        <dbReference type="ARBA" id="ARBA00005988"/>
    </source>
</evidence>
<sequence length="305" mass="35192">MRAEFMPKEQNHTYEKLYYTLWELAGRYSGFCQFRAVGNSHDDRLIPMLEVGNGAQMIFCVAGIDGTQNLLPRLLIQMAEEYCRAYECGWQLEEFYEVKKLLDKIRICFLPLLNPDGYEINQSGFSMIRNPIYRQMLRMQSIPAKDFGYNARGVDICHNFPTVHYIRSRMGEEPASENETKALIRIMQEYGGRGLLTFGQAGREIVYYHSEQGMGGLPRSYRLARHMQKSSSYHLKREPGSQSSGKKFKGMGTPEQYYIQTIKQPAFRIKVPAPGNDGKAGEESQTKIYEEIHLLPLEYIFSLEN</sequence>
<feature type="domain" description="Peptidase M14" evidence="8">
    <location>
        <begin position="10"/>
        <end position="304"/>
    </location>
</feature>
<comment type="similarity">
    <text evidence="2 7">Belongs to the peptidase M14 family.</text>
</comment>
<comment type="cofactor">
    <cofactor evidence="1">
        <name>Zn(2+)</name>
        <dbReference type="ChEBI" id="CHEBI:29105"/>
    </cofactor>
</comment>
<dbReference type="SUPFAM" id="SSF53187">
    <property type="entry name" value="Zn-dependent exopeptidases"/>
    <property type="match status" value="1"/>
</dbReference>
<dbReference type="PANTHER" id="PTHR11705">
    <property type="entry name" value="PROTEASE FAMILY M14 CARBOXYPEPTIDASE A,B"/>
    <property type="match status" value="1"/>
</dbReference>
<keyword evidence="9" id="KW-0121">Carboxypeptidase</keyword>
<keyword evidence="5" id="KW-0862">Zinc</keyword>
<keyword evidence="4" id="KW-0378">Hydrolase</keyword>
<dbReference type="InterPro" id="IPR000834">
    <property type="entry name" value="Peptidase_M14"/>
</dbReference>
<dbReference type="GO" id="GO:0004180">
    <property type="term" value="F:carboxypeptidase activity"/>
    <property type="evidence" value="ECO:0007669"/>
    <property type="project" value="UniProtKB-KW"/>
</dbReference>
<dbReference type="SMART" id="SM00631">
    <property type="entry name" value="Zn_pept"/>
    <property type="match status" value="1"/>
</dbReference>
<evidence type="ECO:0000256" key="3">
    <source>
        <dbReference type="ARBA" id="ARBA00022670"/>
    </source>
</evidence>
<reference evidence="9 10" key="1">
    <citation type="submission" date="2024-04" db="EMBL/GenBank/DDBJ databases">
        <title>Human intestinal bacterial collection.</title>
        <authorList>
            <person name="Pauvert C."/>
            <person name="Hitch T.C.A."/>
            <person name="Clavel T."/>
        </authorList>
    </citation>
    <scope>NUCLEOTIDE SEQUENCE [LARGE SCALE GENOMIC DNA]</scope>
    <source>
        <strain evidence="9 10">CLA-AA-H161</strain>
    </source>
</reference>
<comment type="caution">
    <text evidence="9">The sequence shown here is derived from an EMBL/GenBank/DDBJ whole genome shotgun (WGS) entry which is preliminary data.</text>
</comment>
<keyword evidence="10" id="KW-1185">Reference proteome</keyword>
<keyword evidence="3" id="KW-0645">Protease</keyword>
<dbReference type="RefSeq" id="WP_349084594.1">
    <property type="nucleotide sequence ID" value="NZ_JBBNFW010000192.1"/>
</dbReference>
<protein>
    <submittedName>
        <fullName evidence="9">M14 family zinc carboxypeptidase</fullName>
    </submittedName>
</protein>
<evidence type="ECO:0000256" key="6">
    <source>
        <dbReference type="ARBA" id="ARBA00023049"/>
    </source>
</evidence>
<proteinExistence type="inferred from homology"/>
<evidence type="ECO:0000259" key="8">
    <source>
        <dbReference type="PROSITE" id="PS52035"/>
    </source>
</evidence>
<accession>A0ABV1CQ71</accession>
<evidence type="ECO:0000256" key="4">
    <source>
        <dbReference type="ARBA" id="ARBA00022801"/>
    </source>
</evidence>
<evidence type="ECO:0000313" key="10">
    <source>
        <dbReference type="Proteomes" id="UP001470752"/>
    </source>
</evidence>
<dbReference type="Proteomes" id="UP001470752">
    <property type="component" value="Unassembled WGS sequence"/>
</dbReference>
<dbReference type="PROSITE" id="PS52035">
    <property type="entry name" value="PEPTIDASE_M14"/>
    <property type="match status" value="1"/>
</dbReference>
<comment type="caution">
    <text evidence="7">Lacks conserved residue(s) required for the propagation of feature annotation.</text>
</comment>